<dbReference type="NCBIfam" id="TIGR00099">
    <property type="entry name" value="Cof-subfamily"/>
    <property type="match status" value="1"/>
</dbReference>
<gene>
    <name evidence="1" type="ORF">LY90DRAFT_390613</name>
</gene>
<dbReference type="GO" id="GO:0016791">
    <property type="term" value="F:phosphatase activity"/>
    <property type="evidence" value="ECO:0007669"/>
    <property type="project" value="UniProtKB-ARBA"/>
</dbReference>
<dbReference type="AlphaFoldDB" id="A0A1Y2AFV3"/>
<dbReference type="STRING" id="1754190.A0A1Y2AFV3"/>
<evidence type="ECO:0000313" key="2">
    <source>
        <dbReference type="Proteomes" id="UP000193920"/>
    </source>
</evidence>
<dbReference type="SUPFAM" id="SSF56784">
    <property type="entry name" value="HAD-like"/>
    <property type="match status" value="1"/>
</dbReference>
<dbReference type="SFLD" id="SFLDS00003">
    <property type="entry name" value="Haloacid_Dehalogenase"/>
    <property type="match status" value="1"/>
</dbReference>
<organism evidence="1 2">
    <name type="scientific">Neocallimastix californiae</name>
    <dbReference type="NCBI Taxonomy" id="1754190"/>
    <lineage>
        <taxon>Eukaryota</taxon>
        <taxon>Fungi</taxon>
        <taxon>Fungi incertae sedis</taxon>
        <taxon>Chytridiomycota</taxon>
        <taxon>Chytridiomycota incertae sedis</taxon>
        <taxon>Neocallimastigomycetes</taxon>
        <taxon>Neocallimastigales</taxon>
        <taxon>Neocallimastigaceae</taxon>
        <taxon>Neocallimastix</taxon>
    </lineage>
</organism>
<evidence type="ECO:0000313" key="1">
    <source>
        <dbReference type="EMBL" id="ORY21483.1"/>
    </source>
</evidence>
<accession>A0A1Y2AFV3</accession>
<dbReference type="GO" id="GO:0005829">
    <property type="term" value="C:cytosol"/>
    <property type="evidence" value="ECO:0007669"/>
    <property type="project" value="TreeGrafter"/>
</dbReference>
<dbReference type="NCBIfam" id="TIGR01484">
    <property type="entry name" value="HAD-SF-IIB"/>
    <property type="match status" value="1"/>
</dbReference>
<dbReference type="PROSITE" id="PS01229">
    <property type="entry name" value="COF_2"/>
    <property type="match status" value="1"/>
</dbReference>
<dbReference type="Gene3D" id="3.30.1240.10">
    <property type="match status" value="1"/>
</dbReference>
<dbReference type="GO" id="GO:0000287">
    <property type="term" value="F:magnesium ion binding"/>
    <property type="evidence" value="ECO:0007669"/>
    <property type="project" value="TreeGrafter"/>
</dbReference>
<keyword evidence="2" id="KW-1185">Reference proteome</keyword>
<dbReference type="InterPro" id="IPR036412">
    <property type="entry name" value="HAD-like_sf"/>
</dbReference>
<dbReference type="EMBL" id="MCOG01000264">
    <property type="protein sequence ID" value="ORY21483.1"/>
    <property type="molecule type" value="Genomic_DNA"/>
</dbReference>
<dbReference type="Gene3D" id="3.40.50.1000">
    <property type="entry name" value="HAD superfamily/HAD-like"/>
    <property type="match status" value="1"/>
</dbReference>
<dbReference type="InterPro" id="IPR006379">
    <property type="entry name" value="HAD-SF_hydro_IIB"/>
</dbReference>
<dbReference type="SFLD" id="SFLDG01140">
    <property type="entry name" value="C2.B:_Phosphomannomutase_and_P"/>
    <property type="match status" value="1"/>
</dbReference>
<proteinExistence type="predicted"/>
<dbReference type="PANTHER" id="PTHR10000">
    <property type="entry name" value="PHOSPHOSERINE PHOSPHATASE"/>
    <property type="match status" value="1"/>
</dbReference>
<dbReference type="Proteomes" id="UP000193920">
    <property type="component" value="Unassembled WGS sequence"/>
</dbReference>
<dbReference type="InterPro" id="IPR000150">
    <property type="entry name" value="Cof"/>
</dbReference>
<comment type="caution">
    <text evidence="1">The sequence shown here is derived from an EMBL/GenBank/DDBJ whole genome shotgun (WGS) entry which is preliminary data.</text>
</comment>
<dbReference type="OrthoDB" id="27226at2759"/>
<name>A0A1Y2AFV3_9FUNG</name>
<reference evidence="1 2" key="1">
    <citation type="submission" date="2016-08" db="EMBL/GenBank/DDBJ databases">
        <title>A Parts List for Fungal Cellulosomes Revealed by Comparative Genomics.</title>
        <authorList>
            <consortium name="DOE Joint Genome Institute"/>
            <person name="Haitjema C.H."/>
            <person name="Gilmore S.P."/>
            <person name="Henske J.K."/>
            <person name="Solomon K.V."/>
            <person name="De Groot R."/>
            <person name="Kuo A."/>
            <person name="Mondo S.J."/>
            <person name="Salamov A.A."/>
            <person name="Labutti K."/>
            <person name="Zhao Z."/>
            <person name="Chiniquy J."/>
            <person name="Barry K."/>
            <person name="Brewer H.M."/>
            <person name="Purvine S.O."/>
            <person name="Wright A.T."/>
            <person name="Boxma B."/>
            <person name="Van Alen T."/>
            <person name="Hackstein J.H."/>
            <person name="Baker S.E."/>
            <person name="Grigoriev I.V."/>
            <person name="O'Malley M.A."/>
        </authorList>
    </citation>
    <scope>NUCLEOTIDE SEQUENCE [LARGE SCALE GENOMIC DNA]</scope>
    <source>
        <strain evidence="1 2">G1</strain>
    </source>
</reference>
<sequence>MTNELPTASQIKLITTDIDGTLLNPKGKISEKTKLIIKKVLEKYPDLHFVLASSRARPATKDIRNELGISERPNTESILCNGCVIYDSVGNILWQNIIPIGFITEFHDIVKNHTPDNYMYSSGDDAYMFDENWGKKAHDKYQENIILIDKEEYIKKVKSGESKVNRVCFMVKSKDEVEEIKKKFENIRNKYHLECVYFPNIFLDYMPNQTNKGTGIKQLIKLLNISKDEVLAFGDGNNDIELLKNVGWPVAMANATDQLKSHAKIITQSNAEDGLANLLENIFLKKDEHIN</sequence>
<dbReference type="PROSITE" id="PS01228">
    <property type="entry name" value="COF_1"/>
    <property type="match status" value="1"/>
</dbReference>
<evidence type="ECO:0008006" key="3">
    <source>
        <dbReference type="Google" id="ProtNLM"/>
    </source>
</evidence>
<protein>
    <recommendedName>
        <fullName evidence="3">HAD-like protein</fullName>
    </recommendedName>
</protein>
<dbReference type="PANTHER" id="PTHR10000:SF8">
    <property type="entry name" value="HAD SUPERFAMILY HYDROLASE-LIKE, TYPE 3"/>
    <property type="match status" value="1"/>
</dbReference>
<dbReference type="Pfam" id="PF08282">
    <property type="entry name" value="Hydrolase_3"/>
    <property type="match status" value="1"/>
</dbReference>
<dbReference type="InterPro" id="IPR023214">
    <property type="entry name" value="HAD_sf"/>
</dbReference>